<dbReference type="EMBL" id="AUZZ01003926">
    <property type="protein sequence ID" value="EQD55589.1"/>
    <property type="molecule type" value="Genomic_DNA"/>
</dbReference>
<evidence type="ECO:0000313" key="1">
    <source>
        <dbReference type="EMBL" id="EQD55589.1"/>
    </source>
</evidence>
<dbReference type="AlphaFoldDB" id="T1BQV5"/>
<comment type="caution">
    <text evidence="1">The sequence shown here is derived from an EMBL/GenBank/DDBJ whole genome shotgun (WGS) entry which is preliminary data.</text>
</comment>
<feature type="non-terminal residue" evidence="1">
    <location>
        <position position="138"/>
    </location>
</feature>
<name>T1BQV5_9ZZZZ</name>
<reference evidence="1" key="2">
    <citation type="journal article" date="2014" name="ISME J.">
        <title>Microbial stratification in low pH oxic and suboxic macroscopic growths along an acid mine drainage.</title>
        <authorList>
            <person name="Mendez-Garcia C."/>
            <person name="Mesa V."/>
            <person name="Sprenger R.R."/>
            <person name="Richter M."/>
            <person name="Diez M.S."/>
            <person name="Solano J."/>
            <person name="Bargiela R."/>
            <person name="Golyshina O.V."/>
            <person name="Manteca A."/>
            <person name="Ramos J.L."/>
            <person name="Gallego J.R."/>
            <person name="Llorente I."/>
            <person name="Martins Dos Santos V.A."/>
            <person name="Jensen O.N."/>
            <person name="Pelaez A.I."/>
            <person name="Sanchez J."/>
            <person name="Ferrer M."/>
        </authorList>
    </citation>
    <scope>NUCLEOTIDE SEQUENCE</scope>
</reference>
<protein>
    <submittedName>
        <fullName evidence="1">Uncharacterized protein</fullName>
    </submittedName>
</protein>
<gene>
    <name evidence="1" type="ORF">B2A_05635</name>
</gene>
<reference evidence="1" key="1">
    <citation type="submission" date="2013-08" db="EMBL/GenBank/DDBJ databases">
        <authorList>
            <person name="Mendez C."/>
            <person name="Richter M."/>
            <person name="Ferrer M."/>
            <person name="Sanchez J."/>
        </authorList>
    </citation>
    <scope>NUCLEOTIDE SEQUENCE</scope>
</reference>
<sequence length="138" mass="15069">MAPIPAAHRAAGQRQLGMQHHARRIEELSGAEAVAARAGADRRVEREQARLQLGQRVVAQRAGVARGENLRRGRGVDRSRASCARGAWAFLPCVHVDYQRQTLAQTQRGLERLGQALRQFGLGPEAIDHGLDAVLLAQ</sequence>
<organism evidence="1">
    <name type="scientific">mine drainage metagenome</name>
    <dbReference type="NCBI Taxonomy" id="410659"/>
    <lineage>
        <taxon>unclassified sequences</taxon>
        <taxon>metagenomes</taxon>
        <taxon>ecological metagenomes</taxon>
    </lineage>
</organism>
<accession>T1BQV5</accession>
<proteinExistence type="predicted"/>